<comment type="caution">
    <text evidence="5">The sequence shown here is derived from an EMBL/GenBank/DDBJ whole genome shotgun (WGS) entry which is preliminary data.</text>
</comment>
<dbReference type="GO" id="GO:0008017">
    <property type="term" value="F:microtubule binding"/>
    <property type="evidence" value="ECO:0007669"/>
    <property type="project" value="InterPro"/>
</dbReference>
<gene>
    <name evidence="5" type="ORF">QG37_05124</name>
</gene>
<dbReference type="VEuPathDB" id="FungiDB:QG37_05124"/>
<feature type="compositionally biased region" description="Low complexity" evidence="4">
    <location>
        <begin position="282"/>
        <end position="293"/>
    </location>
</feature>
<evidence type="ECO:0000256" key="1">
    <source>
        <dbReference type="ARBA" id="ARBA00007429"/>
    </source>
</evidence>
<dbReference type="GO" id="GO:0007059">
    <property type="term" value="P:chromosome segregation"/>
    <property type="evidence" value="ECO:0007669"/>
    <property type="project" value="TreeGrafter"/>
</dbReference>
<evidence type="ECO:0000256" key="2">
    <source>
        <dbReference type="ARBA" id="ARBA00023054"/>
    </source>
</evidence>
<feature type="region of interest" description="Disordered" evidence="4">
    <location>
        <begin position="282"/>
        <end position="314"/>
    </location>
</feature>
<dbReference type="PANTHER" id="PTHR10921">
    <property type="entry name" value="NUCLEAR DISTRIBUTION PROTEIN NUDE HOMOLOG 1"/>
    <property type="match status" value="1"/>
</dbReference>
<accession>A0A0L0NWW8</accession>
<dbReference type="VEuPathDB" id="FungiDB:B9J08_002999"/>
<dbReference type="VEuPathDB" id="FungiDB:CJJ07_003623"/>
<dbReference type="PANTHER" id="PTHR10921:SF1">
    <property type="entry name" value="NUCLEAR DISTRIBUTION PROTEIN NUDE HOMOLOG"/>
    <property type="match status" value="1"/>
</dbReference>
<dbReference type="InterPro" id="IPR033494">
    <property type="entry name" value="NUDE"/>
</dbReference>
<dbReference type="VEuPathDB" id="FungiDB:CJI96_0000829"/>
<protein>
    <recommendedName>
        <fullName evidence="7">NUDE domain-containing protein</fullName>
    </recommendedName>
</protein>
<feature type="coiled-coil region" evidence="3">
    <location>
        <begin position="17"/>
        <end position="150"/>
    </location>
</feature>
<evidence type="ECO:0008006" key="7">
    <source>
        <dbReference type="Google" id="ProtNLM"/>
    </source>
</evidence>
<dbReference type="GO" id="GO:0007020">
    <property type="term" value="P:microtubule nucleation"/>
    <property type="evidence" value="ECO:0007669"/>
    <property type="project" value="TreeGrafter"/>
</dbReference>
<dbReference type="Gene3D" id="6.10.250.1080">
    <property type="match status" value="1"/>
</dbReference>
<dbReference type="AlphaFoldDB" id="A0A0L0NWW8"/>
<evidence type="ECO:0000256" key="4">
    <source>
        <dbReference type="SAM" id="MobiDB-lite"/>
    </source>
</evidence>
<proteinExistence type="inferred from homology"/>
<dbReference type="EMBL" id="LGST01000035">
    <property type="protein sequence ID" value="KND98140.1"/>
    <property type="molecule type" value="Genomic_DNA"/>
</dbReference>
<feature type="region of interest" description="Disordered" evidence="4">
    <location>
        <begin position="210"/>
        <end position="230"/>
    </location>
</feature>
<evidence type="ECO:0000313" key="5">
    <source>
        <dbReference type="EMBL" id="KND98140.1"/>
    </source>
</evidence>
<dbReference type="VEuPathDB" id="FungiDB:CJI97_003070"/>
<name>A0A0L0NWW8_CANAR</name>
<evidence type="ECO:0000256" key="3">
    <source>
        <dbReference type="SAM" id="Coils"/>
    </source>
</evidence>
<organism evidence="5 6">
    <name type="scientific">Candidozyma auris</name>
    <name type="common">Yeast</name>
    <name type="synonym">Candida auris</name>
    <dbReference type="NCBI Taxonomy" id="498019"/>
    <lineage>
        <taxon>Eukaryota</taxon>
        <taxon>Fungi</taxon>
        <taxon>Dikarya</taxon>
        <taxon>Ascomycota</taxon>
        <taxon>Saccharomycotina</taxon>
        <taxon>Pichiomycetes</taxon>
        <taxon>Metschnikowiaceae</taxon>
        <taxon>Candidozyma</taxon>
    </lineage>
</organism>
<dbReference type="GO" id="GO:0000132">
    <property type="term" value="P:establishment of mitotic spindle orientation"/>
    <property type="evidence" value="ECO:0007669"/>
    <property type="project" value="TreeGrafter"/>
</dbReference>
<sequence>MNYSPKDDEESTIFQRMVDLEQELVDFQQSSKELEEALEAELNELEEKNKALTEQINARDNRLQLLASQLIEANNEINRLSEAQKKQKIQYENEINLLKQKLVAVEILNDDMGVNDRILESELQNAKQAKNELLEKLALVESELENEKQLNAQHRLCISNFEAAEVKPTQKARHLQQFGAKNKRLSTSKSTQSIADTTVDGTFLDINEFLATEPPEPPKKHGETPRSGSMGKIHEHYLRSEEIAQKVGEVKQYFDLKANCTIHVPPQRAQITPQISNFNKNAKKSSSLLNSTNAKDHETTRDKPRHGGQTSQPILRELTLNYRKLSDAKPTTKKSRLRTVMKFFA</sequence>
<evidence type="ECO:0000313" key="6">
    <source>
        <dbReference type="Proteomes" id="UP000037122"/>
    </source>
</evidence>
<dbReference type="Proteomes" id="UP000037122">
    <property type="component" value="Unassembled WGS sequence"/>
</dbReference>
<keyword evidence="2 3" id="KW-0175">Coiled coil</keyword>
<dbReference type="GO" id="GO:0005871">
    <property type="term" value="C:kinesin complex"/>
    <property type="evidence" value="ECO:0007669"/>
    <property type="project" value="TreeGrafter"/>
</dbReference>
<dbReference type="VEuPathDB" id="FungiDB:CJJ09_001106"/>
<reference evidence="6" key="1">
    <citation type="journal article" date="2015" name="BMC Genomics">
        <title>Draft genome of a commonly misdiagnosed multidrug resistant pathogen Candida auris.</title>
        <authorList>
            <person name="Chatterjee S."/>
            <person name="Alampalli S.V."/>
            <person name="Nageshan R.K."/>
            <person name="Chettiar S.T."/>
            <person name="Joshi S."/>
            <person name="Tatu U.S."/>
        </authorList>
    </citation>
    <scope>NUCLEOTIDE SEQUENCE [LARGE SCALE GENOMIC DNA]</scope>
    <source>
        <strain evidence="6">6684</strain>
    </source>
</reference>
<comment type="similarity">
    <text evidence="1">Belongs to the nudE family.</text>
</comment>
<dbReference type="GO" id="GO:0047496">
    <property type="term" value="P:vesicle transport along microtubule"/>
    <property type="evidence" value="ECO:0007669"/>
    <property type="project" value="TreeGrafter"/>
</dbReference>
<dbReference type="GO" id="GO:0051642">
    <property type="term" value="P:centrosome localization"/>
    <property type="evidence" value="ECO:0007669"/>
    <property type="project" value="TreeGrafter"/>
</dbReference>
<dbReference type="GO" id="GO:0000776">
    <property type="term" value="C:kinetochore"/>
    <property type="evidence" value="ECO:0007669"/>
    <property type="project" value="TreeGrafter"/>
</dbReference>